<dbReference type="Proteomes" id="UP000004757">
    <property type="component" value="Unassembled WGS sequence"/>
</dbReference>
<dbReference type="EC" id="1.1.1.77" evidence="6"/>
<dbReference type="InterPro" id="IPR018211">
    <property type="entry name" value="ADH_Fe_CS"/>
</dbReference>
<dbReference type="InterPro" id="IPR001670">
    <property type="entry name" value="ADH_Fe/GldA"/>
</dbReference>
<comment type="caution">
    <text evidence="6">The sequence shown here is derived from an EMBL/GenBank/DDBJ whole genome shotgun (WGS) entry which is preliminary data.</text>
</comment>
<keyword evidence="3" id="KW-0520">NAD</keyword>
<dbReference type="AlphaFoldDB" id="D4XWF5"/>
<dbReference type="OrthoDB" id="9804734at2"/>
<keyword evidence="2 6" id="KW-0560">Oxidoreductase</keyword>
<dbReference type="InterPro" id="IPR056798">
    <property type="entry name" value="ADH_Fe_C"/>
</dbReference>
<accession>D4XWF5</accession>
<proteinExistence type="inferred from homology"/>
<feature type="domain" description="Alcohol dehydrogenase iron-type/glycerol dehydrogenase GldA" evidence="4">
    <location>
        <begin position="11"/>
        <end position="177"/>
    </location>
</feature>
<dbReference type="Gene3D" id="3.40.50.1970">
    <property type="match status" value="1"/>
</dbReference>
<dbReference type="PANTHER" id="PTHR11496">
    <property type="entry name" value="ALCOHOL DEHYDROGENASE"/>
    <property type="match status" value="1"/>
</dbReference>
<dbReference type="RefSeq" id="WP_005683725.1">
    <property type="nucleotide sequence ID" value="NZ_ADNC01000027.1"/>
</dbReference>
<evidence type="ECO:0000256" key="3">
    <source>
        <dbReference type="ARBA" id="ARBA00023027"/>
    </source>
</evidence>
<dbReference type="NCBIfam" id="TIGR02638">
    <property type="entry name" value="lactal_redase"/>
    <property type="match status" value="1"/>
</dbReference>
<dbReference type="CDD" id="cd08176">
    <property type="entry name" value="LPO"/>
    <property type="match status" value="1"/>
</dbReference>
<evidence type="ECO:0000256" key="1">
    <source>
        <dbReference type="ARBA" id="ARBA00007358"/>
    </source>
</evidence>
<dbReference type="GO" id="GO:0008912">
    <property type="term" value="F:lactaldehyde reductase activity"/>
    <property type="evidence" value="ECO:0007669"/>
    <property type="project" value="UniProtKB-EC"/>
</dbReference>
<dbReference type="PROSITE" id="PS00060">
    <property type="entry name" value="ADH_IRON_2"/>
    <property type="match status" value="1"/>
</dbReference>
<dbReference type="STRING" id="747682.MALL_0475"/>
<evidence type="ECO:0000256" key="2">
    <source>
        <dbReference type="ARBA" id="ARBA00023002"/>
    </source>
</evidence>
<keyword evidence="7" id="KW-1185">Reference proteome</keyword>
<reference evidence="6 7" key="1">
    <citation type="submission" date="2010-03" db="EMBL/GenBank/DDBJ databases">
        <authorList>
            <person name="Glass J.I."/>
            <person name="Benders G.A."/>
            <person name="Durkin A.S."/>
            <person name="Farmerie W.G."/>
            <person name="Hlavinka K."/>
            <person name="Hostetler J."/>
            <person name="Jackson J."/>
            <person name="May M.A."/>
            <person name="Miller R.H."/>
            <person name="Paralanov V."/>
            <person name="Radune D."/>
            <person name="Szczypinski B."/>
            <person name="Brown D.R."/>
        </authorList>
    </citation>
    <scope>NUCLEOTIDE SEQUENCE [LARGE SCALE GENOMIC DNA]</scope>
    <source>
        <strain evidence="6 7">A21JP2</strain>
    </source>
</reference>
<gene>
    <name evidence="6" type="primary">fucO</name>
    <name evidence="6" type="ORF">MALL_0475</name>
</gene>
<dbReference type="FunFam" id="3.40.50.1970:FF:000003">
    <property type="entry name" value="Alcohol dehydrogenase, iron-containing"/>
    <property type="match status" value="1"/>
</dbReference>
<dbReference type="NCBIfam" id="NF007911">
    <property type="entry name" value="PRK10624.1"/>
    <property type="match status" value="1"/>
</dbReference>
<dbReference type="GO" id="GO:0004022">
    <property type="term" value="F:alcohol dehydrogenase (NAD+) activity"/>
    <property type="evidence" value="ECO:0007669"/>
    <property type="project" value="UniProtKB-ARBA"/>
</dbReference>
<dbReference type="SUPFAM" id="SSF56796">
    <property type="entry name" value="Dehydroquinate synthase-like"/>
    <property type="match status" value="1"/>
</dbReference>
<sequence length="383" mass="41735">MANRMVLNPVSYFGRNSRQNIVTEVQKRKLNHAFICTDKSIVEHKVLDLVTDVLKANNLTFTVFDNVEANPTIENIQAGVEAFKKSKADYILTVGGGSALDTAKGIGIIITNPEFYDVRSLEGLSPTKNRAIFTIAVPTTAGTASEVTMNYVVTDNEKHRKFVCVDPNDVPEVAIVDADMTSTMPAGLAKASGMDALTHAIEGYITKGATIMSDMLHIKSIELIAHNLEKAVKGDKDARDNMILASYVAGMGYSNVGLGIVHSMSHPLSAYYKMAHGIANAILLPTVMEFNAQYSGEKYKDIAVAFGVKNTEKMSQDEYRKAAVNAVRQLSLNLEIPQSLVGLMKPEDLEKISQSALSDVCTGGNPRDVNLEDIKTLYKKLLK</sequence>
<evidence type="ECO:0000259" key="4">
    <source>
        <dbReference type="Pfam" id="PF00465"/>
    </source>
</evidence>
<evidence type="ECO:0000259" key="5">
    <source>
        <dbReference type="Pfam" id="PF25137"/>
    </source>
</evidence>
<protein>
    <submittedName>
        <fullName evidence="6">Lactaldehyde reductase</fullName>
        <ecNumber evidence="6">1.1.1.77</ecNumber>
    </submittedName>
</protein>
<dbReference type="eggNOG" id="COG1454">
    <property type="taxonomic scope" value="Bacteria"/>
</dbReference>
<comment type="similarity">
    <text evidence="1">Belongs to the iron-containing alcohol dehydrogenase family.</text>
</comment>
<name>D4XWF5_9BACT</name>
<dbReference type="Pfam" id="PF25137">
    <property type="entry name" value="ADH_Fe_C"/>
    <property type="match status" value="1"/>
</dbReference>
<dbReference type="PANTHER" id="PTHR11496:SF102">
    <property type="entry name" value="ALCOHOL DEHYDROGENASE 4"/>
    <property type="match status" value="1"/>
</dbReference>
<dbReference type="InterPro" id="IPR013460">
    <property type="entry name" value="Lactal_redase"/>
</dbReference>
<feature type="domain" description="Fe-containing alcohol dehydrogenase-like C-terminal" evidence="5">
    <location>
        <begin position="191"/>
        <end position="381"/>
    </location>
</feature>
<dbReference type="Pfam" id="PF00465">
    <property type="entry name" value="Fe-ADH"/>
    <property type="match status" value="1"/>
</dbReference>
<dbReference type="FunFam" id="1.20.1090.10:FF:000001">
    <property type="entry name" value="Aldehyde-alcohol dehydrogenase"/>
    <property type="match status" value="1"/>
</dbReference>
<evidence type="ECO:0000313" key="7">
    <source>
        <dbReference type="Proteomes" id="UP000004757"/>
    </source>
</evidence>
<dbReference type="EMBL" id="ADNC01000027">
    <property type="protein sequence ID" value="EFF41119.1"/>
    <property type="molecule type" value="Genomic_DNA"/>
</dbReference>
<evidence type="ECO:0000313" key="6">
    <source>
        <dbReference type="EMBL" id="EFF41119.1"/>
    </source>
</evidence>
<dbReference type="GO" id="GO:0046872">
    <property type="term" value="F:metal ion binding"/>
    <property type="evidence" value="ECO:0007669"/>
    <property type="project" value="InterPro"/>
</dbReference>
<dbReference type="Gene3D" id="1.20.1090.10">
    <property type="entry name" value="Dehydroquinate synthase-like - alpha domain"/>
    <property type="match status" value="1"/>
</dbReference>
<organism evidence="6 7">
    <name type="scientific">Mycoplasmopsis alligatoris A21JP2</name>
    <dbReference type="NCBI Taxonomy" id="747682"/>
    <lineage>
        <taxon>Bacteria</taxon>
        <taxon>Bacillati</taxon>
        <taxon>Mycoplasmatota</taxon>
        <taxon>Mycoplasmoidales</taxon>
        <taxon>Metamycoplasmataceae</taxon>
        <taxon>Mycoplasmopsis</taxon>
    </lineage>
</organism>
<dbReference type="InterPro" id="IPR039697">
    <property type="entry name" value="Alcohol_dehydrogenase_Fe"/>
</dbReference>